<evidence type="ECO:0000256" key="1">
    <source>
        <dbReference type="ARBA" id="ARBA00010609"/>
    </source>
</evidence>
<dbReference type="Proteomes" id="UP001151532">
    <property type="component" value="Chromosome 6"/>
</dbReference>
<dbReference type="GO" id="GO:0005507">
    <property type="term" value="F:copper ion binding"/>
    <property type="evidence" value="ECO:0007669"/>
    <property type="project" value="InterPro"/>
</dbReference>
<sequence>MLRILFCLACALILLASSVASAAIVEHSFHVKNLTVRRLCSEQVITAVNGSLPGPTLRVREGDTLVVHALATGAQPNNSDAFTINGLPGDLYPCSQNTNAYVSDAGVPFNSTATRGIVVYEGAPTTASPIMPLMPAFNDTPTAHKFFTTITGLAGGPHWVPVPHQIDEHMFVTVNMGISACPTCLNGTRLSASMNNYSFVNPTSLSLLQAFYFNVSGIYTPDFPDTPPVKFDYTNDSINILNSSLLITPKSTSVKVLKCALALGISYSFRRREWTDERVYFATTST</sequence>
<evidence type="ECO:0000313" key="4">
    <source>
        <dbReference type="EMBL" id="KAJ6699515.1"/>
    </source>
</evidence>
<dbReference type="InterPro" id="IPR011707">
    <property type="entry name" value="Cu-oxidase-like_N"/>
</dbReference>
<comment type="caution">
    <text evidence="4">The sequence shown here is derived from an EMBL/GenBank/DDBJ whole genome shotgun (WGS) entry which is preliminary data.</text>
</comment>
<proteinExistence type="inferred from homology"/>
<dbReference type="Pfam" id="PF07732">
    <property type="entry name" value="Cu-oxidase_3"/>
    <property type="match status" value="1"/>
</dbReference>
<dbReference type="Gene3D" id="2.60.40.420">
    <property type="entry name" value="Cupredoxins - blue copper proteins"/>
    <property type="match status" value="1"/>
</dbReference>
<organism evidence="4 5">
    <name type="scientific">Salix purpurea</name>
    <name type="common">Purple osier willow</name>
    <dbReference type="NCBI Taxonomy" id="77065"/>
    <lineage>
        <taxon>Eukaryota</taxon>
        <taxon>Viridiplantae</taxon>
        <taxon>Streptophyta</taxon>
        <taxon>Embryophyta</taxon>
        <taxon>Tracheophyta</taxon>
        <taxon>Spermatophyta</taxon>
        <taxon>Magnoliopsida</taxon>
        <taxon>eudicotyledons</taxon>
        <taxon>Gunneridae</taxon>
        <taxon>Pentapetalae</taxon>
        <taxon>rosids</taxon>
        <taxon>fabids</taxon>
        <taxon>Malpighiales</taxon>
        <taxon>Salicaceae</taxon>
        <taxon>Saliceae</taxon>
        <taxon>Salix</taxon>
    </lineage>
</organism>
<gene>
    <name evidence="4" type="ORF">OIU79_012719</name>
</gene>
<dbReference type="GO" id="GO:0016491">
    <property type="term" value="F:oxidoreductase activity"/>
    <property type="evidence" value="ECO:0007669"/>
    <property type="project" value="TreeGrafter"/>
</dbReference>
<dbReference type="PANTHER" id="PTHR11709:SF9">
    <property type="entry name" value="LACCASE-7"/>
    <property type="match status" value="1"/>
</dbReference>
<dbReference type="InterPro" id="IPR008972">
    <property type="entry name" value="Cupredoxin"/>
</dbReference>
<reference evidence="4" key="2">
    <citation type="journal article" date="2023" name="Int. J. Mol. Sci.">
        <title>De Novo Assembly and Annotation of 11 Diverse Shrub Willow (Salix) Genomes Reveals Novel Gene Organization in Sex-Linked Regions.</title>
        <authorList>
            <person name="Hyden B."/>
            <person name="Feng K."/>
            <person name="Yates T.B."/>
            <person name="Jawdy S."/>
            <person name="Cereghino C."/>
            <person name="Smart L.B."/>
            <person name="Muchero W."/>
        </authorList>
    </citation>
    <scope>NUCLEOTIDE SEQUENCE</scope>
    <source>
        <tissue evidence="4">Shoot tip</tissue>
    </source>
</reference>
<keyword evidence="5" id="KW-1185">Reference proteome</keyword>
<accession>A0A9Q0T3V5</accession>
<dbReference type="EMBL" id="JAPFFK010000017">
    <property type="protein sequence ID" value="KAJ6699515.1"/>
    <property type="molecule type" value="Genomic_DNA"/>
</dbReference>
<feature type="chain" id="PRO_5040477198" evidence="2">
    <location>
        <begin position="23"/>
        <end position="286"/>
    </location>
</feature>
<dbReference type="PANTHER" id="PTHR11709">
    <property type="entry name" value="MULTI-COPPER OXIDASE"/>
    <property type="match status" value="1"/>
</dbReference>
<comment type="similarity">
    <text evidence="1">Belongs to the multicopper oxidase family.</text>
</comment>
<feature type="signal peptide" evidence="2">
    <location>
        <begin position="1"/>
        <end position="22"/>
    </location>
</feature>
<keyword evidence="2" id="KW-0732">Signal</keyword>
<dbReference type="AlphaFoldDB" id="A0A9Q0T3V5"/>
<name>A0A9Q0T3V5_SALPP</name>
<dbReference type="OrthoDB" id="2121828at2759"/>
<reference evidence="4" key="1">
    <citation type="submission" date="2022-11" db="EMBL/GenBank/DDBJ databases">
        <authorList>
            <person name="Hyden B.L."/>
            <person name="Feng K."/>
            <person name="Yates T."/>
            <person name="Jawdy S."/>
            <person name="Smart L.B."/>
            <person name="Muchero W."/>
        </authorList>
    </citation>
    <scope>NUCLEOTIDE SEQUENCE</scope>
    <source>
        <tissue evidence="4">Shoot tip</tissue>
    </source>
</reference>
<dbReference type="SUPFAM" id="SSF49503">
    <property type="entry name" value="Cupredoxins"/>
    <property type="match status" value="2"/>
</dbReference>
<evidence type="ECO:0000256" key="2">
    <source>
        <dbReference type="SAM" id="SignalP"/>
    </source>
</evidence>
<feature type="domain" description="Plastocyanin-like" evidence="3">
    <location>
        <begin position="31"/>
        <end position="69"/>
    </location>
</feature>
<evidence type="ECO:0000259" key="3">
    <source>
        <dbReference type="Pfam" id="PF07732"/>
    </source>
</evidence>
<dbReference type="InterPro" id="IPR045087">
    <property type="entry name" value="Cu-oxidase_fam"/>
</dbReference>
<evidence type="ECO:0000313" key="5">
    <source>
        <dbReference type="Proteomes" id="UP001151532"/>
    </source>
</evidence>
<protein>
    <submittedName>
        <fullName evidence="4">LACCASE-7</fullName>
    </submittedName>
</protein>